<dbReference type="EMBL" id="QFMX01000011">
    <property type="protein sequence ID" value="PZO72539.1"/>
    <property type="molecule type" value="Genomic_DNA"/>
</dbReference>
<dbReference type="Proteomes" id="UP000249555">
    <property type="component" value="Unassembled WGS sequence"/>
</dbReference>
<keyword evidence="2" id="KW-0732">Signal</keyword>
<evidence type="ECO:0000313" key="7">
    <source>
        <dbReference type="Proteomes" id="UP000249555"/>
    </source>
</evidence>
<protein>
    <submittedName>
        <fullName evidence="6">Penicillin-binding protein activator</fullName>
    </submittedName>
</protein>
<proteinExistence type="inferred from homology"/>
<keyword evidence="3" id="KW-0029">Amino-acid transport</keyword>
<dbReference type="PANTHER" id="PTHR30483:SF6">
    <property type="entry name" value="PERIPLASMIC BINDING PROTEIN OF ABC TRANSPORTER FOR NATURAL AMINO ACIDS"/>
    <property type="match status" value="1"/>
</dbReference>
<dbReference type="AlphaFoldDB" id="A0A2W4YYF3"/>
<evidence type="ECO:0000259" key="5">
    <source>
        <dbReference type="Pfam" id="PF13458"/>
    </source>
</evidence>
<accession>A0A2W4YYF3</accession>
<dbReference type="InterPro" id="IPR028082">
    <property type="entry name" value="Peripla_BP_I"/>
</dbReference>
<dbReference type="InterPro" id="IPR028081">
    <property type="entry name" value="Leu-bd"/>
</dbReference>
<dbReference type="Gene3D" id="3.40.50.2300">
    <property type="match status" value="2"/>
</dbReference>
<evidence type="ECO:0000256" key="3">
    <source>
        <dbReference type="ARBA" id="ARBA00022970"/>
    </source>
</evidence>
<comment type="similarity">
    <text evidence="1">Belongs to the leucine-binding protein family.</text>
</comment>
<feature type="region of interest" description="Disordered" evidence="4">
    <location>
        <begin position="39"/>
        <end position="64"/>
    </location>
</feature>
<dbReference type="CDD" id="cd06339">
    <property type="entry name" value="PBP1_YraM_LppC_lipoprotein-like"/>
    <property type="match status" value="1"/>
</dbReference>
<dbReference type="GO" id="GO:0006865">
    <property type="term" value="P:amino acid transport"/>
    <property type="evidence" value="ECO:0007669"/>
    <property type="project" value="UniProtKB-KW"/>
</dbReference>
<dbReference type="Pfam" id="PF13458">
    <property type="entry name" value="Peripla_BP_6"/>
    <property type="match status" value="1"/>
</dbReference>
<dbReference type="InterPro" id="IPR051010">
    <property type="entry name" value="BCAA_transport"/>
</dbReference>
<evidence type="ECO:0000256" key="1">
    <source>
        <dbReference type="ARBA" id="ARBA00010062"/>
    </source>
</evidence>
<keyword evidence="3" id="KW-0813">Transport</keyword>
<evidence type="ECO:0000256" key="4">
    <source>
        <dbReference type="SAM" id="MobiDB-lite"/>
    </source>
</evidence>
<feature type="domain" description="Leucine-binding protein" evidence="5">
    <location>
        <begin position="73"/>
        <end position="389"/>
    </location>
</feature>
<gene>
    <name evidence="6" type="ORF">DI640_12145</name>
</gene>
<name>A0A2W4YYF3_9SPHN</name>
<reference evidence="6 7" key="1">
    <citation type="submission" date="2017-08" db="EMBL/GenBank/DDBJ databases">
        <title>Infants hospitalized years apart are colonized by the same room-sourced microbial strains.</title>
        <authorList>
            <person name="Brooks B."/>
            <person name="Olm M.R."/>
            <person name="Firek B.A."/>
            <person name="Baker R."/>
            <person name="Thomas B.C."/>
            <person name="Morowitz M.J."/>
            <person name="Banfield J.F."/>
        </authorList>
    </citation>
    <scope>NUCLEOTIDE SEQUENCE [LARGE SCALE GENOMIC DNA]</scope>
    <source>
        <strain evidence="6">S2_018_000_R3_119</strain>
    </source>
</reference>
<sequence>MADATTIGQSGPLSMGTFGRWATLVAACLLGACQTIVPRGPVEPSRQRPTTRPVDRPDIGVETGIPRDAERNRVALLVPLSGSNAGVGTSIANATMLALLDTQNQRVRITNYDTATGAAAAAQRAIAEGAQLILGPLLADDVRAVAPIARAANIPVLSFSNDLGVAGNGAYLMGYVPTQSIARVVDFAKERGVSNFAGLVPNGLYGERASTAFLRAVEGAGGQVVSLQTYARGPGGVSGAVTRLAAKAPYDAVLIADGGATAASAAAMVKRGGGASTRILGTELWNSDSGIAAKPALSGAWYASVSDTLYRQYAAKYRARFGAGPYRLSSLGYDSVLLTVRIARDWKPGTPFPVNRLRDGDGFAGIDGAFRFGKDNVAERALEVKEIRGGTTTVVSPAPAGFGK</sequence>
<feature type="compositionally biased region" description="Basic and acidic residues" evidence="4">
    <location>
        <begin position="53"/>
        <end position="64"/>
    </location>
</feature>
<evidence type="ECO:0000313" key="6">
    <source>
        <dbReference type="EMBL" id="PZO72539.1"/>
    </source>
</evidence>
<dbReference type="PANTHER" id="PTHR30483">
    <property type="entry name" value="LEUCINE-SPECIFIC-BINDING PROTEIN"/>
    <property type="match status" value="1"/>
</dbReference>
<dbReference type="SUPFAM" id="SSF53822">
    <property type="entry name" value="Periplasmic binding protein-like I"/>
    <property type="match status" value="1"/>
</dbReference>
<comment type="caution">
    <text evidence="6">The sequence shown here is derived from an EMBL/GenBank/DDBJ whole genome shotgun (WGS) entry which is preliminary data.</text>
</comment>
<evidence type="ECO:0000256" key="2">
    <source>
        <dbReference type="ARBA" id="ARBA00022729"/>
    </source>
</evidence>
<organism evidence="6 7">
    <name type="scientific">Sphingomonas taxi</name>
    <dbReference type="NCBI Taxonomy" id="1549858"/>
    <lineage>
        <taxon>Bacteria</taxon>
        <taxon>Pseudomonadati</taxon>
        <taxon>Pseudomonadota</taxon>
        <taxon>Alphaproteobacteria</taxon>
        <taxon>Sphingomonadales</taxon>
        <taxon>Sphingomonadaceae</taxon>
        <taxon>Sphingomonas</taxon>
    </lineage>
</organism>